<evidence type="ECO:0000256" key="7">
    <source>
        <dbReference type="ARBA" id="ARBA00024033"/>
    </source>
</evidence>
<feature type="transmembrane region" description="Helical" evidence="8">
    <location>
        <begin position="279"/>
        <end position="296"/>
    </location>
</feature>
<evidence type="ECO:0000313" key="9">
    <source>
        <dbReference type="EMBL" id="MBJ7600189.1"/>
    </source>
</evidence>
<protein>
    <submittedName>
        <fullName evidence="9">DUF2029 domain-containing protein</fullName>
    </submittedName>
</protein>
<feature type="transmembrane region" description="Helical" evidence="8">
    <location>
        <begin position="376"/>
        <end position="399"/>
    </location>
</feature>
<dbReference type="GO" id="GO:0016740">
    <property type="term" value="F:transferase activity"/>
    <property type="evidence" value="ECO:0007669"/>
    <property type="project" value="UniProtKB-KW"/>
</dbReference>
<feature type="transmembrane region" description="Helical" evidence="8">
    <location>
        <begin position="21"/>
        <end position="39"/>
    </location>
</feature>
<evidence type="ECO:0000256" key="8">
    <source>
        <dbReference type="SAM" id="Phobius"/>
    </source>
</evidence>
<keyword evidence="3" id="KW-0808">Transferase</keyword>
<evidence type="ECO:0000256" key="3">
    <source>
        <dbReference type="ARBA" id="ARBA00022679"/>
    </source>
</evidence>
<feature type="transmembrane region" description="Helical" evidence="8">
    <location>
        <begin position="159"/>
        <end position="181"/>
    </location>
</feature>
<evidence type="ECO:0000256" key="4">
    <source>
        <dbReference type="ARBA" id="ARBA00022692"/>
    </source>
</evidence>
<name>A0A934K519_9BACT</name>
<organism evidence="9 10">
    <name type="scientific">Candidatus Nephthysia bennettiae</name>
    <dbReference type="NCBI Taxonomy" id="3127016"/>
    <lineage>
        <taxon>Bacteria</taxon>
        <taxon>Bacillati</taxon>
        <taxon>Candidatus Dormiibacterota</taxon>
        <taxon>Candidatus Dormibacteria</taxon>
        <taxon>Candidatus Dormibacterales</taxon>
        <taxon>Candidatus Dormibacteraceae</taxon>
        <taxon>Candidatus Nephthysia</taxon>
    </lineage>
</organism>
<keyword evidence="5 8" id="KW-1133">Transmembrane helix</keyword>
<dbReference type="AlphaFoldDB" id="A0A934K519"/>
<gene>
    <name evidence="9" type="ORF">JF922_19215</name>
</gene>
<feature type="transmembrane region" description="Helical" evidence="8">
    <location>
        <begin position="121"/>
        <end position="139"/>
    </location>
</feature>
<comment type="subcellular location">
    <subcellularLocation>
        <location evidence="1">Cell membrane</location>
        <topology evidence="1">Multi-pass membrane protein</topology>
    </subcellularLocation>
</comment>
<feature type="transmembrane region" description="Helical" evidence="8">
    <location>
        <begin position="90"/>
        <end position="109"/>
    </location>
</feature>
<keyword evidence="4 8" id="KW-0812">Transmembrane</keyword>
<feature type="transmembrane region" description="Helical" evidence="8">
    <location>
        <begin position="202"/>
        <end position="223"/>
    </location>
</feature>
<comment type="caution">
    <text evidence="9">The sequence shown here is derived from an EMBL/GenBank/DDBJ whole genome shotgun (WGS) entry which is preliminary data.</text>
</comment>
<reference evidence="9" key="1">
    <citation type="submission" date="2020-10" db="EMBL/GenBank/DDBJ databases">
        <title>Ca. Dormibacterota MAGs.</title>
        <authorList>
            <person name="Montgomery K."/>
        </authorList>
    </citation>
    <scope>NUCLEOTIDE SEQUENCE [LARGE SCALE GENOMIC DNA]</scope>
    <source>
        <strain evidence="9">SC8812_S17_10</strain>
    </source>
</reference>
<dbReference type="GO" id="GO:0005886">
    <property type="term" value="C:plasma membrane"/>
    <property type="evidence" value="ECO:0007669"/>
    <property type="project" value="UniProtKB-SubCell"/>
</dbReference>
<evidence type="ECO:0000313" key="10">
    <source>
        <dbReference type="Proteomes" id="UP000612893"/>
    </source>
</evidence>
<accession>A0A934K519</accession>
<evidence type="ECO:0000256" key="5">
    <source>
        <dbReference type="ARBA" id="ARBA00022989"/>
    </source>
</evidence>
<sequence length="419" mass="46635">MRSDRLKVISEGAPIAGRDRVVPALVLVTLLGVIVFELHSRFGHGDIDLYHRYAQAFWLGSPPLRSLPLEYPPLSIVAFSLTLLPPLPDYITVFALWMLGLLAVSFFAFRRFESRRAAEVFIVYCVVGGLSTLLGRFDLVPAVLTVAAYWAARRSRFDLAYLLIAAGTLMKLYPLFLLPIIMIEQWRQIGSGKLWAVPPRPLLRSLAIFTLVTVAGFAVARLLNPDGWLSAFTYNTLRPIQVESVPATLLWVGSWIGLPAWPDHSFHSFNLVGPLESPLGVLSTLGLVGGCLWIYWRQLTGHMSLAKALLCCVLVIMCTSRVFSPQYLIWVVPLVALVEGEYNPLWLALCVLTTLIYPFAYRDFQLYGLTTPDSYPVVFLGLIGARNALLLAATVLALLPRHGTQRRFVEIDEAARQVA</sequence>
<dbReference type="Proteomes" id="UP000612893">
    <property type="component" value="Unassembled WGS sequence"/>
</dbReference>
<keyword evidence="10" id="KW-1185">Reference proteome</keyword>
<dbReference type="InterPro" id="IPR018584">
    <property type="entry name" value="GT87"/>
</dbReference>
<dbReference type="RefSeq" id="WP_338203921.1">
    <property type="nucleotide sequence ID" value="NZ_JAEKNR010000189.1"/>
</dbReference>
<keyword evidence="2" id="KW-1003">Cell membrane</keyword>
<proteinExistence type="inferred from homology"/>
<dbReference type="EMBL" id="JAEKNR010000189">
    <property type="protein sequence ID" value="MBJ7600189.1"/>
    <property type="molecule type" value="Genomic_DNA"/>
</dbReference>
<feature type="transmembrane region" description="Helical" evidence="8">
    <location>
        <begin position="344"/>
        <end position="364"/>
    </location>
</feature>
<keyword evidence="6 8" id="KW-0472">Membrane</keyword>
<dbReference type="Pfam" id="PF09594">
    <property type="entry name" value="GT87"/>
    <property type="match status" value="1"/>
</dbReference>
<feature type="transmembrane region" description="Helical" evidence="8">
    <location>
        <begin position="308"/>
        <end position="332"/>
    </location>
</feature>
<evidence type="ECO:0000256" key="2">
    <source>
        <dbReference type="ARBA" id="ARBA00022475"/>
    </source>
</evidence>
<evidence type="ECO:0000256" key="1">
    <source>
        <dbReference type="ARBA" id="ARBA00004651"/>
    </source>
</evidence>
<comment type="similarity">
    <text evidence="7">Belongs to the glycosyltransferase 87 family.</text>
</comment>
<evidence type="ECO:0000256" key="6">
    <source>
        <dbReference type="ARBA" id="ARBA00023136"/>
    </source>
</evidence>